<evidence type="ECO:0000256" key="4">
    <source>
        <dbReference type="ARBA" id="ARBA00022475"/>
    </source>
</evidence>
<feature type="transmembrane region" description="Helical" evidence="15">
    <location>
        <begin position="434"/>
        <end position="463"/>
    </location>
</feature>
<dbReference type="InterPro" id="IPR023298">
    <property type="entry name" value="ATPase_P-typ_TM_dom_sf"/>
</dbReference>
<gene>
    <name evidence="18" type="ORF">WI372_17610</name>
</gene>
<keyword evidence="10" id="KW-0460">Magnesium</keyword>
<keyword evidence="12 15" id="KW-1133">Transmembrane helix</keyword>
<feature type="transmembrane region" description="Helical" evidence="15">
    <location>
        <begin position="406"/>
        <end position="428"/>
    </location>
</feature>
<dbReference type="SUPFAM" id="SSF56784">
    <property type="entry name" value="HAD-like"/>
    <property type="match status" value="1"/>
</dbReference>
<dbReference type="PRINTS" id="PR00941">
    <property type="entry name" value="CDATPASE"/>
</dbReference>
<dbReference type="Gene3D" id="3.30.70.100">
    <property type="match status" value="1"/>
</dbReference>
<dbReference type="PRINTS" id="PR00119">
    <property type="entry name" value="CATATPASE"/>
</dbReference>
<dbReference type="InterPro" id="IPR027256">
    <property type="entry name" value="P-typ_ATPase_IB"/>
</dbReference>
<accession>A0ABU9EDL6</accession>
<keyword evidence="14 15" id="KW-0472">Membrane</keyword>
<feature type="transmembrane region" description="Helical" evidence="15">
    <location>
        <begin position="254"/>
        <end position="272"/>
    </location>
</feature>
<evidence type="ECO:0000313" key="18">
    <source>
        <dbReference type="EMBL" id="MEK9502818.1"/>
    </source>
</evidence>
<keyword evidence="3" id="KW-0813">Transport</keyword>
<dbReference type="InterPro" id="IPR036412">
    <property type="entry name" value="HAD-like_sf"/>
</dbReference>
<dbReference type="InterPro" id="IPR059000">
    <property type="entry name" value="ATPase_P-type_domA"/>
</dbReference>
<dbReference type="Pfam" id="PF00702">
    <property type="entry name" value="Hydrolase"/>
    <property type="match status" value="1"/>
</dbReference>
<dbReference type="Gene3D" id="2.70.150.10">
    <property type="entry name" value="Calcium-transporting ATPase, cytoplasmic transduction domain A"/>
    <property type="match status" value="1"/>
</dbReference>
<keyword evidence="7 15" id="KW-0479">Metal-binding</keyword>
<dbReference type="NCBIfam" id="TIGR01525">
    <property type="entry name" value="ATPase-IB_hvy"/>
    <property type="match status" value="1"/>
</dbReference>
<comment type="caution">
    <text evidence="18">The sequence shown here is derived from an EMBL/GenBank/DDBJ whole genome shotgun (WGS) entry which is preliminary data.</text>
</comment>
<sequence>MSEASATAQCPHCGTPVEGPDDVWCCAGCEMAAAIIRGAGLERYYAEREAFPPRPEGQAMTWAEAPVEIDDEGRCAVGLAVDGLRCASCVWVTENVLQRTPGVVEARISYGSGRALLRWDPAVTSLPALARTISTLGYRPRLLGAERAADRDLIVRLGVAAFGALNVMLLSAAIYTGWMDRMDPRFIELFHWLALGIATPVALWSAAPFFRGAWMALRHGVLHMDLPIAIAVAALYLHGVAATAFGLSEVVGDPYLDSLTMVVALLLAGRLLESRGRRRAAEAAVALAAVVPATARRLDTAGSVEVIAADRLEPGDRVVVGPGEEFAADGVVAGGEGVVKMALLTGESEPVAVAEHDRVFAGTLLEDGALEVRVTAGSEDTVVRRMAEELRRAADRATAPTAADRLAPWFTGITLAVAAGTFAMWFGLAGTAPALRAAVAVLVVACPCALALAQPLAAAAGLGAAARRGLLFRDADALLALADADTAALDKTGTVTGGDMVVVRADDAVLRVAAGLERYSVHPIARAVLREAADRGIPLPAAVDVREEAGRGVDGWVDGRRWTLERGGPSRVDLVADDGSREPILLGDRIRSDSREAVEALRDLGFEVVLLTGDDLEPARHMAARAGVDEVLARRTPLAKTAWIEQRRAEGRTVVFVGDGLNDGPALAAASVGVAMGSGAASSILAADGVLASGSLRPLGSAVRAARAARRAIRVNLTRSVVYNVVAVAAAATGIVNPLVAAILMPLSSGLVLWGASGVERAVRRAEGGAPGQRGPIAAPGDDRPARPARAA</sequence>
<dbReference type="InterPro" id="IPR023299">
    <property type="entry name" value="ATPase_P-typ_cyto_dom_N"/>
</dbReference>
<dbReference type="InterPro" id="IPR006121">
    <property type="entry name" value="HMA_dom"/>
</dbReference>
<dbReference type="SUPFAM" id="SSF81653">
    <property type="entry name" value="Calcium ATPase, transduction domain A"/>
    <property type="match status" value="1"/>
</dbReference>
<evidence type="ECO:0000256" key="12">
    <source>
        <dbReference type="ARBA" id="ARBA00022989"/>
    </source>
</evidence>
<dbReference type="PANTHER" id="PTHR43520">
    <property type="entry name" value="ATP7, ISOFORM B"/>
    <property type="match status" value="1"/>
</dbReference>
<dbReference type="SUPFAM" id="SSF55008">
    <property type="entry name" value="HMA, heavy metal-associated domain"/>
    <property type="match status" value="1"/>
</dbReference>
<name>A0ABU9EDL6_9BACT</name>
<evidence type="ECO:0000256" key="5">
    <source>
        <dbReference type="ARBA" id="ARBA00022553"/>
    </source>
</evidence>
<reference evidence="18 19" key="1">
    <citation type="submission" date="2024-02" db="EMBL/GenBank/DDBJ databases">
        <title>A novel Gemmatimonadota bacterium.</title>
        <authorList>
            <person name="Du Z.-J."/>
            <person name="Ye Y.-Q."/>
        </authorList>
    </citation>
    <scope>NUCLEOTIDE SEQUENCE [LARGE SCALE GENOMIC DNA]</scope>
    <source>
        <strain evidence="18 19">DH-20</strain>
    </source>
</reference>
<comment type="similarity">
    <text evidence="2 15">Belongs to the cation transport ATPase (P-type) (TC 3.A.3) family. Type IB subfamily.</text>
</comment>
<dbReference type="InterPro" id="IPR023214">
    <property type="entry name" value="HAD_sf"/>
</dbReference>
<dbReference type="InterPro" id="IPR021993">
    <property type="entry name" value="ATPase-cat-bd"/>
</dbReference>
<proteinExistence type="inferred from homology"/>
<evidence type="ECO:0000256" key="13">
    <source>
        <dbReference type="ARBA" id="ARBA00023065"/>
    </source>
</evidence>
<keyword evidence="8 15" id="KW-0547">Nucleotide-binding</keyword>
<dbReference type="InterPro" id="IPR036163">
    <property type="entry name" value="HMA_dom_sf"/>
</dbReference>
<dbReference type="NCBIfam" id="TIGR01494">
    <property type="entry name" value="ATPase_P-type"/>
    <property type="match status" value="2"/>
</dbReference>
<protein>
    <submittedName>
        <fullName evidence="18">Heavy metal translocating P-type ATPase metal-binding domain-containing protein</fullName>
    </submittedName>
</protein>
<keyword evidence="13" id="KW-0406">Ion transport</keyword>
<dbReference type="InterPro" id="IPR001757">
    <property type="entry name" value="P_typ_ATPase"/>
</dbReference>
<feature type="domain" description="HMA" evidence="17">
    <location>
        <begin position="75"/>
        <end position="141"/>
    </location>
</feature>
<feature type="transmembrane region" description="Helical" evidence="15">
    <location>
        <begin position="153"/>
        <end position="178"/>
    </location>
</feature>
<evidence type="ECO:0000313" key="19">
    <source>
        <dbReference type="Proteomes" id="UP001484239"/>
    </source>
</evidence>
<evidence type="ECO:0000256" key="16">
    <source>
        <dbReference type="SAM" id="MobiDB-lite"/>
    </source>
</evidence>
<dbReference type="EMBL" id="JBBHLI010000015">
    <property type="protein sequence ID" value="MEK9502818.1"/>
    <property type="molecule type" value="Genomic_DNA"/>
</dbReference>
<evidence type="ECO:0000256" key="2">
    <source>
        <dbReference type="ARBA" id="ARBA00006024"/>
    </source>
</evidence>
<dbReference type="PROSITE" id="PS00154">
    <property type="entry name" value="ATPASE_E1_E2"/>
    <property type="match status" value="1"/>
</dbReference>
<keyword evidence="9 15" id="KW-0067">ATP-binding</keyword>
<evidence type="ECO:0000256" key="7">
    <source>
        <dbReference type="ARBA" id="ARBA00022723"/>
    </source>
</evidence>
<dbReference type="CDD" id="cd00371">
    <property type="entry name" value="HMA"/>
    <property type="match status" value="1"/>
</dbReference>
<keyword evidence="11" id="KW-1278">Translocase</keyword>
<keyword evidence="19" id="KW-1185">Reference proteome</keyword>
<organism evidence="18 19">
    <name type="scientific">Gaopeijia maritima</name>
    <dbReference type="NCBI Taxonomy" id="3119007"/>
    <lineage>
        <taxon>Bacteria</taxon>
        <taxon>Pseudomonadati</taxon>
        <taxon>Gemmatimonadota</taxon>
        <taxon>Longimicrobiia</taxon>
        <taxon>Gaopeijiales</taxon>
        <taxon>Gaopeijiaceae</taxon>
        <taxon>Gaopeijia</taxon>
    </lineage>
</organism>
<dbReference type="Pfam" id="PF00403">
    <property type="entry name" value="HMA"/>
    <property type="match status" value="1"/>
</dbReference>
<evidence type="ECO:0000256" key="15">
    <source>
        <dbReference type="RuleBase" id="RU362081"/>
    </source>
</evidence>
<dbReference type="InterPro" id="IPR008250">
    <property type="entry name" value="ATPase_P-typ_transduc_dom_A_sf"/>
</dbReference>
<evidence type="ECO:0000256" key="11">
    <source>
        <dbReference type="ARBA" id="ARBA00022967"/>
    </source>
</evidence>
<dbReference type="SUPFAM" id="SSF81665">
    <property type="entry name" value="Calcium ATPase, transmembrane domain M"/>
    <property type="match status" value="1"/>
</dbReference>
<dbReference type="PANTHER" id="PTHR43520:SF5">
    <property type="entry name" value="CATION-TRANSPORTING P-TYPE ATPASE-RELATED"/>
    <property type="match status" value="1"/>
</dbReference>
<dbReference type="InterPro" id="IPR018303">
    <property type="entry name" value="ATPase_P-typ_P_site"/>
</dbReference>
<dbReference type="NCBIfam" id="TIGR01512">
    <property type="entry name" value="ATPase-IB2_Cd"/>
    <property type="match status" value="1"/>
</dbReference>
<keyword evidence="4 15" id="KW-1003">Cell membrane</keyword>
<dbReference type="Pfam" id="PF12156">
    <property type="entry name" value="ATPase-cat_bd"/>
    <property type="match status" value="1"/>
</dbReference>
<comment type="subcellular location">
    <subcellularLocation>
        <location evidence="1">Cell membrane</location>
        <topology evidence="1">Multi-pass membrane protein</topology>
    </subcellularLocation>
</comment>
<dbReference type="Pfam" id="PF00122">
    <property type="entry name" value="E1-E2_ATPase"/>
    <property type="match status" value="1"/>
</dbReference>
<feature type="transmembrane region" description="Helical" evidence="15">
    <location>
        <begin position="226"/>
        <end position="248"/>
    </location>
</feature>
<evidence type="ECO:0000256" key="6">
    <source>
        <dbReference type="ARBA" id="ARBA00022692"/>
    </source>
</evidence>
<keyword evidence="6 15" id="KW-0812">Transmembrane</keyword>
<evidence type="ECO:0000256" key="8">
    <source>
        <dbReference type="ARBA" id="ARBA00022741"/>
    </source>
</evidence>
<feature type="transmembrane region" description="Helical" evidence="15">
    <location>
        <begin position="721"/>
        <end position="745"/>
    </location>
</feature>
<evidence type="ECO:0000256" key="9">
    <source>
        <dbReference type="ARBA" id="ARBA00022840"/>
    </source>
</evidence>
<evidence type="ECO:0000256" key="10">
    <source>
        <dbReference type="ARBA" id="ARBA00022842"/>
    </source>
</evidence>
<dbReference type="Gene3D" id="3.40.1110.10">
    <property type="entry name" value="Calcium-transporting ATPase, cytoplasmic domain N"/>
    <property type="match status" value="1"/>
</dbReference>
<evidence type="ECO:0000256" key="1">
    <source>
        <dbReference type="ARBA" id="ARBA00004651"/>
    </source>
</evidence>
<evidence type="ECO:0000259" key="17">
    <source>
        <dbReference type="PROSITE" id="PS50846"/>
    </source>
</evidence>
<feature type="transmembrane region" description="Helical" evidence="15">
    <location>
        <begin position="190"/>
        <end position="214"/>
    </location>
</feature>
<dbReference type="Proteomes" id="UP001484239">
    <property type="component" value="Unassembled WGS sequence"/>
</dbReference>
<dbReference type="PROSITE" id="PS01229">
    <property type="entry name" value="COF_2"/>
    <property type="match status" value="1"/>
</dbReference>
<dbReference type="RefSeq" id="WP_405281050.1">
    <property type="nucleotide sequence ID" value="NZ_CP144380.1"/>
</dbReference>
<evidence type="ECO:0000256" key="3">
    <source>
        <dbReference type="ARBA" id="ARBA00022448"/>
    </source>
</evidence>
<dbReference type="PROSITE" id="PS50846">
    <property type="entry name" value="HMA_2"/>
    <property type="match status" value="1"/>
</dbReference>
<feature type="region of interest" description="Disordered" evidence="16">
    <location>
        <begin position="766"/>
        <end position="792"/>
    </location>
</feature>
<evidence type="ECO:0000256" key="14">
    <source>
        <dbReference type="ARBA" id="ARBA00023136"/>
    </source>
</evidence>
<keyword evidence="5" id="KW-0597">Phosphoprotein</keyword>
<dbReference type="Gene3D" id="3.40.50.1000">
    <property type="entry name" value="HAD superfamily/HAD-like"/>
    <property type="match status" value="1"/>
</dbReference>